<accession>A0A6J6U5A4</accession>
<dbReference type="EMBL" id="CAEZZF010000067">
    <property type="protein sequence ID" value="CAB4755091.1"/>
    <property type="molecule type" value="Genomic_DNA"/>
</dbReference>
<reference evidence="1" key="1">
    <citation type="submission" date="2020-05" db="EMBL/GenBank/DDBJ databases">
        <authorList>
            <person name="Chiriac C."/>
            <person name="Salcher M."/>
            <person name="Ghai R."/>
            <person name="Kavagutti S V."/>
        </authorList>
    </citation>
    <scope>NUCLEOTIDE SEQUENCE</scope>
</reference>
<organism evidence="1">
    <name type="scientific">freshwater metagenome</name>
    <dbReference type="NCBI Taxonomy" id="449393"/>
    <lineage>
        <taxon>unclassified sequences</taxon>
        <taxon>metagenomes</taxon>
        <taxon>ecological metagenomes</taxon>
    </lineage>
</organism>
<gene>
    <name evidence="1" type="ORF">UFOPK2837_00820</name>
</gene>
<proteinExistence type="predicted"/>
<dbReference type="AlphaFoldDB" id="A0A6J6U5A4"/>
<protein>
    <submittedName>
        <fullName evidence="1">Unannotated protein</fullName>
    </submittedName>
</protein>
<sequence length="149" mass="16739">MRKVKSSANLYLAIIIAAITILAIVLATQSRNTVNSFEQGSPQQVIQSYLQSINDGRNDLAAKYFSKSSKCTVEDIDRAYVDKNIEVSLVKTEITQDIAVVHISIQRGSSIFNDSMNNEEQTLRLNRENGLWRLAGIPWPLYNCGEYPK</sequence>
<evidence type="ECO:0000313" key="1">
    <source>
        <dbReference type="EMBL" id="CAB4755091.1"/>
    </source>
</evidence>
<name>A0A6J6U5A4_9ZZZZ</name>